<dbReference type="Proteomes" id="UP000325811">
    <property type="component" value="Plasmid pII"/>
</dbReference>
<protein>
    <submittedName>
        <fullName evidence="1">Uncharacterized protein</fullName>
    </submittedName>
</protein>
<geneLocation type="plasmid" evidence="1 2">
    <name>pII</name>
</geneLocation>
<sequence length="63" mass="7009">MAHGPTENLTNNPVSQTDDFLKDSRARLLIEGRALLIRAHFEPGYICASPFISGHTFRLQNLG</sequence>
<evidence type="ECO:0000313" key="1">
    <source>
        <dbReference type="EMBL" id="VVD31200.1"/>
    </source>
</evidence>
<keyword evidence="2" id="KW-1185">Reference proteome</keyword>
<keyword evidence="1" id="KW-0614">Plasmid</keyword>
<name>A0A5Q4ZR35_9BURK</name>
<organism evidence="1 2">
    <name type="scientific">Paraburkholderia dioscoreae</name>
    <dbReference type="NCBI Taxonomy" id="2604047"/>
    <lineage>
        <taxon>Bacteria</taxon>
        <taxon>Pseudomonadati</taxon>
        <taxon>Pseudomonadota</taxon>
        <taxon>Betaproteobacteria</taxon>
        <taxon>Burkholderiales</taxon>
        <taxon>Burkholderiaceae</taxon>
        <taxon>Paraburkholderia</taxon>
    </lineage>
</organism>
<dbReference type="AlphaFoldDB" id="A0A5Q4ZR35"/>
<accession>A0A5Q4ZR35</accession>
<gene>
    <name evidence="1" type="ORF">PDMSB3_0076</name>
</gene>
<dbReference type="KEGG" id="pdio:PDMSB3_0076.3"/>
<reference evidence="1 2" key="1">
    <citation type="submission" date="2019-08" db="EMBL/GenBank/DDBJ databases">
        <authorList>
            <person name="Herpell B J."/>
        </authorList>
    </citation>
    <scope>NUCLEOTIDE SEQUENCE [LARGE SCALE GENOMIC DNA]</scope>
    <source>
        <strain evidence="2">Msb3</strain>
        <plasmid evidence="1 2">pII</plasmid>
    </source>
</reference>
<dbReference type="EMBL" id="LR699556">
    <property type="protein sequence ID" value="VVD31200.1"/>
    <property type="molecule type" value="Genomic_DNA"/>
</dbReference>
<proteinExistence type="predicted"/>
<evidence type="ECO:0000313" key="2">
    <source>
        <dbReference type="Proteomes" id="UP000325811"/>
    </source>
</evidence>